<protein>
    <submittedName>
        <fullName evidence="2">Uncharacterized protein</fullName>
    </submittedName>
</protein>
<feature type="compositionally biased region" description="Basic and acidic residues" evidence="1">
    <location>
        <begin position="39"/>
        <end position="52"/>
    </location>
</feature>
<evidence type="ECO:0000256" key="1">
    <source>
        <dbReference type="SAM" id="MobiDB-lite"/>
    </source>
</evidence>
<accession>A0AAV7SMK7</accession>
<proteinExistence type="predicted"/>
<sequence length="72" mass="7794">QPLPVYTGRGGPRACIVALNFKSNNSSRETPSDTQTELNPEHARKQTVREAAKSSGADSVDEGDVRLAKRQV</sequence>
<evidence type="ECO:0000313" key="3">
    <source>
        <dbReference type="Proteomes" id="UP001066276"/>
    </source>
</evidence>
<dbReference type="EMBL" id="JANPWB010000008">
    <property type="protein sequence ID" value="KAJ1165266.1"/>
    <property type="molecule type" value="Genomic_DNA"/>
</dbReference>
<evidence type="ECO:0000313" key="2">
    <source>
        <dbReference type="EMBL" id="KAJ1165266.1"/>
    </source>
</evidence>
<feature type="region of interest" description="Disordered" evidence="1">
    <location>
        <begin position="22"/>
        <end position="72"/>
    </location>
</feature>
<reference evidence="2" key="1">
    <citation type="journal article" date="2022" name="bioRxiv">
        <title>Sequencing and chromosome-scale assembly of the giantPleurodeles waltlgenome.</title>
        <authorList>
            <person name="Brown T."/>
            <person name="Elewa A."/>
            <person name="Iarovenko S."/>
            <person name="Subramanian E."/>
            <person name="Araus A.J."/>
            <person name="Petzold A."/>
            <person name="Susuki M."/>
            <person name="Suzuki K.-i.T."/>
            <person name="Hayashi T."/>
            <person name="Toyoda A."/>
            <person name="Oliveira C."/>
            <person name="Osipova E."/>
            <person name="Leigh N.D."/>
            <person name="Simon A."/>
            <person name="Yun M.H."/>
        </authorList>
    </citation>
    <scope>NUCLEOTIDE SEQUENCE</scope>
    <source>
        <strain evidence="2">20211129_DDA</strain>
        <tissue evidence="2">Liver</tissue>
    </source>
</reference>
<dbReference type="AlphaFoldDB" id="A0AAV7SMK7"/>
<feature type="non-terminal residue" evidence="2">
    <location>
        <position position="1"/>
    </location>
</feature>
<name>A0AAV7SMK7_PLEWA</name>
<feature type="compositionally biased region" description="Polar residues" evidence="1">
    <location>
        <begin position="22"/>
        <end position="38"/>
    </location>
</feature>
<feature type="non-terminal residue" evidence="2">
    <location>
        <position position="72"/>
    </location>
</feature>
<dbReference type="Proteomes" id="UP001066276">
    <property type="component" value="Chromosome 4_2"/>
</dbReference>
<feature type="compositionally biased region" description="Basic and acidic residues" evidence="1">
    <location>
        <begin position="63"/>
        <end position="72"/>
    </location>
</feature>
<comment type="caution">
    <text evidence="2">The sequence shown here is derived from an EMBL/GenBank/DDBJ whole genome shotgun (WGS) entry which is preliminary data.</text>
</comment>
<gene>
    <name evidence="2" type="ORF">NDU88_005694</name>
</gene>
<organism evidence="2 3">
    <name type="scientific">Pleurodeles waltl</name>
    <name type="common">Iberian ribbed newt</name>
    <dbReference type="NCBI Taxonomy" id="8319"/>
    <lineage>
        <taxon>Eukaryota</taxon>
        <taxon>Metazoa</taxon>
        <taxon>Chordata</taxon>
        <taxon>Craniata</taxon>
        <taxon>Vertebrata</taxon>
        <taxon>Euteleostomi</taxon>
        <taxon>Amphibia</taxon>
        <taxon>Batrachia</taxon>
        <taxon>Caudata</taxon>
        <taxon>Salamandroidea</taxon>
        <taxon>Salamandridae</taxon>
        <taxon>Pleurodelinae</taxon>
        <taxon>Pleurodeles</taxon>
    </lineage>
</organism>
<keyword evidence="3" id="KW-1185">Reference proteome</keyword>